<keyword evidence="1" id="KW-0175">Coiled coil</keyword>
<dbReference type="OrthoDB" id="5859672at2759"/>
<dbReference type="AlphaFoldDB" id="A0A4U5M1B2"/>
<proteinExistence type="predicted"/>
<gene>
    <name evidence="3" type="ORF">L596_026418</name>
</gene>
<organism evidence="3 4">
    <name type="scientific">Steinernema carpocapsae</name>
    <name type="common">Entomopathogenic nematode</name>
    <dbReference type="NCBI Taxonomy" id="34508"/>
    <lineage>
        <taxon>Eukaryota</taxon>
        <taxon>Metazoa</taxon>
        <taxon>Ecdysozoa</taxon>
        <taxon>Nematoda</taxon>
        <taxon>Chromadorea</taxon>
        <taxon>Rhabditida</taxon>
        <taxon>Tylenchina</taxon>
        <taxon>Panagrolaimomorpha</taxon>
        <taxon>Strongyloidoidea</taxon>
        <taxon>Steinernematidae</taxon>
        <taxon>Steinernema</taxon>
    </lineage>
</organism>
<feature type="signal peptide" evidence="2">
    <location>
        <begin position="1"/>
        <end position="20"/>
    </location>
</feature>
<reference evidence="3 4" key="1">
    <citation type="journal article" date="2015" name="Genome Biol.">
        <title>Comparative genomics of Steinernema reveals deeply conserved gene regulatory networks.</title>
        <authorList>
            <person name="Dillman A.R."/>
            <person name="Macchietto M."/>
            <person name="Porter C.F."/>
            <person name="Rogers A."/>
            <person name="Williams B."/>
            <person name="Antoshechkin I."/>
            <person name="Lee M.M."/>
            <person name="Goodwin Z."/>
            <person name="Lu X."/>
            <person name="Lewis E.E."/>
            <person name="Goodrich-Blair H."/>
            <person name="Stock S.P."/>
            <person name="Adams B.J."/>
            <person name="Sternberg P.W."/>
            <person name="Mortazavi A."/>
        </authorList>
    </citation>
    <scope>NUCLEOTIDE SEQUENCE [LARGE SCALE GENOMIC DNA]</scope>
    <source>
        <strain evidence="3 4">ALL</strain>
    </source>
</reference>
<name>A0A4U5M1B2_STECR</name>
<evidence type="ECO:0000256" key="1">
    <source>
        <dbReference type="SAM" id="Coils"/>
    </source>
</evidence>
<comment type="caution">
    <text evidence="3">The sequence shown here is derived from an EMBL/GenBank/DDBJ whole genome shotgun (WGS) entry which is preliminary data.</text>
</comment>
<feature type="coiled-coil region" evidence="1">
    <location>
        <begin position="260"/>
        <end position="299"/>
    </location>
</feature>
<dbReference type="Proteomes" id="UP000298663">
    <property type="component" value="Unassembled WGS sequence"/>
</dbReference>
<evidence type="ECO:0000313" key="4">
    <source>
        <dbReference type="Proteomes" id="UP000298663"/>
    </source>
</evidence>
<accession>A0A4U5M1B2</accession>
<keyword evidence="2" id="KW-0732">Signal</keyword>
<evidence type="ECO:0000256" key="2">
    <source>
        <dbReference type="SAM" id="SignalP"/>
    </source>
</evidence>
<sequence>MHQKRLGLWLLAALIGCSSAVWIGEEYWASINHDGQIRNGRTRNDFLEFDAIHNRQRISNAYVAFWITSDQRGHYEAFGHAWVEDDGRVCGRFIGRHKNIENICGGFRVLAKHERTGANPFRFVLARDANIPQAVTYRRRQIAKITSWQKNEAFFGGVSLNERTAGGIDYDLEVVEINKERDPYYYENFVQVLIKENEAPVEPEPVRRPEKPDEHYYHSDHISVRLRDDVYDFSYEPQRHEQENQNQRYLHRPKEEFHEMSESEKRRMKYNAQLREEKARREREQAERIAQYNERLRQRDEAIKAQKYHVQLLREHEAAAQRQFAETGHW</sequence>
<feature type="chain" id="PRO_5020201186" evidence="2">
    <location>
        <begin position="21"/>
        <end position="330"/>
    </location>
</feature>
<reference evidence="3 4" key="2">
    <citation type="journal article" date="2019" name="G3 (Bethesda)">
        <title>Hybrid Assembly of the Genome of the Entomopathogenic Nematode Steinernema carpocapsae Identifies the X-Chromosome.</title>
        <authorList>
            <person name="Serra L."/>
            <person name="Macchietto M."/>
            <person name="Macias-Munoz A."/>
            <person name="McGill C.J."/>
            <person name="Rodriguez I.M."/>
            <person name="Rodriguez B."/>
            <person name="Murad R."/>
            <person name="Mortazavi A."/>
        </authorList>
    </citation>
    <scope>NUCLEOTIDE SEQUENCE [LARGE SCALE GENOMIC DNA]</scope>
    <source>
        <strain evidence="3 4">ALL</strain>
    </source>
</reference>
<evidence type="ECO:0000313" key="3">
    <source>
        <dbReference type="EMBL" id="TKR62461.1"/>
    </source>
</evidence>
<protein>
    <submittedName>
        <fullName evidence="3">Uncharacterized protein</fullName>
    </submittedName>
</protein>
<keyword evidence="4" id="KW-1185">Reference proteome</keyword>
<dbReference type="EMBL" id="AZBU02000010">
    <property type="protein sequence ID" value="TKR62461.1"/>
    <property type="molecule type" value="Genomic_DNA"/>
</dbReference>
<dbReference type="PROSITE" id="PS51257">
    <property type="entry name" value="PROKAR_LIPOPROTEIN"/>
    <property type="match status" value="1"/>
</dbReference>